<sequence>MYVRIYNLKVPKPEDVTKEFYKLGPQGEGETYTILTYNQENLEEVRKADIWDKITDNNYKQLKERVNEFQTHVINTWDKDPFKEYPFLIEENNLYYLKLKEDNSWMLATLKEDKIYVIEESW</sequence>
<evidence type="ECO:0000313" key="1">
    <source>
        <dbReference type="EMBL" id="SNY38795.1"/>
    </source>
</evidence>
<dbReference type="EMBL" id="OBDZ01000024">
    <property type="protein sequence ID" value="SNY38795.1"/>
    <property type="molecule type" value="Genomic_DNA"/>
</dbReference>
<organism evidence="1 2">
    <name type="scientific">Orenia metallireducens</name>
    <dbReference type="NCBI Taxonomy" id="1413210"/>
    <lineage>
        <taxon>Bacteria</taxon>
        <taxon>Bacillati</taxon>
        <taxon>Bacillota</taxon>
        <taxon>Clostridia</taxon>
        <taxon>Halanaerobiales</taxon>
        <taxon>Halobacteroidaceae</taxon>
        <taxon>Orenia</taxon>
    </lineage>
</organism>
<dbReference type="AlphaFoldDB" id="A0A285HSZ9"/>
<gene>
    <name evidence="1" type="ORF">SAMN06265827_12426</name>
</gene>
<name>A0A285HSZ9_9FIRM</name>
<accession>A0A285HSZ9</accession>
<dbReference type="Proteomes" id="UP000219573">
    <property type="component" value="Unassembled WGS sequence"/>
</dbReference>
<protein>
    <submittedName>
        <fullName evidence="1">Uncharacterized protein</fullName>
    </submittedName>
</protein>
<evidence type="ECO:0000313" key="2">
    <source>
        <dbReference type="Proteomes" id="UP000219573"/>
    </source>
</evidence>
<reference evidence="2" key="1">
    <citation type="submission" date="2017-09" db="EMBL/GenBank/DDBJ databases">
        <authorList>
            <person name="Varghese N."/>
            <person name="Submissions S."/>
        </authorList>
    </citation>
    <scope>NUCLEOTIDE SEQUENCE [LARGE SCALE GENOMIC DNA]</scope>
    <source>
        <strain evidence="2">MSL47</strain>
    </source>
</reference>
<dbReference type="RefSeq" id="WP_097018825.1">
    <property type="nucleotide sequence ID" value="NZ_OBDZ01000024.1"/>
</dbReference>
<proteinExistence type="predicted"/>
<keyword evidence="2" id="KW-1185">Reference proteome</keyword>